<reference evidence="10 11" key="1">
    <citation type="journal article" date="2016" name="Nat. Commun.">
        <title>Thousands of microbial genomes shed light on interconnected biogeochemical processes in an aquifer system.</title>
        <authorList>
            <person name="Anantharaman K."/>
            <person name="Brown C.T."/>
            <person name="Hug L.A."/>
            <person name="Sharon I."/>
            <person name="Castelle C.J."/>
            <person name="Probst A.J."/>
            <person name="Thomas B.C."/>
            <person name="Singh A."/>
            <person name="Wilkins M.J."/>
            <person name="Karaoz U."/>
            <person name="Brodie E.L."/>
            <person name="Williams K.H."/>
            <person name="Hubbard S.S."/>
            <person name="Banfield J.F."/>
        </authorList>
    </citation>
    <scope>NUCLEOTIDE SEQUENCE [LARGE SCALE GENOMIC DNA]</scope>
</reference>
<dbReference type="PROSITE" id="PS51332">
    <property type="entry name" value="B12_BINDING"/>
    <property type="match status" value="1"/>
</dbReference>
<dbReference type="SUPFAM" id="SSF102114">
    <property type="entry name" value="Radical SAM enzymes"/>
    <property type="match status" value="1"/>
</dbReference>
<keyword evidence="7" id="KW-0411">Iron-sulfur</keyword>
<evidence type="ECO:0000313" key="11">
    <source>
        <dbReference type="Proteomes" id="UP000178735"/>
    </source>
</evidence>
<feature type="domain" description="B12-binding" evidence="8">
    <location>
        <begin position="12"/>
        <end position="149"/>
    </location>
</feature>
<keyword evidence="2" id="KW-0489">Methyltransferase</keyword>
<dbReference type="PANTHER" id="PTHR43409:SF7">
    <property type="entry name" value="BLL1977 PROTEIN"/>
    <property type="match status" value="1"/>
</dbReference>
<dbReference type="SFLD" id="SFLDG01123">
    <property type="entry name" value="methyltransferase_(Class_B)"/>
    <property type="match status" value="1"/>
</dbReference>
<dbReference type="GO" id="GO:0003824">
    <property type="term" value="F:catalytic activity"/>
    <property type="evidence" value="ECO:0007669"/>
    <property type="project" value="InterPro"/>
</dbReference>
<dbReference type="SFLD" id="SFLDS00029">
    <property type="entry name" value="Radical_SAM"/>
    <property type="match status" value="1"/>
</dbReference>
<evidence type="ECO:0000256" key="7">
    <source>
        <dbReference type="ARBA" id="ARBA00023014"/>
    </source>
</evidence>
<dbReference type="PROSITE" id="PS51918">
    <property type="entry name" value="RADICAL_SAM"/>
    <property type="match status" value="1"/>
</dbReference>
<dbReference type="GO" id="GO:0005829">
    <property type="term" value="C:cytosol"/>
    <property type="evidence" value="ECO:0007669"/>
    <property type="project" value="TreeGrafter"/>
</dbReference>
<dbReference type="Pfam" id="PF04055">
    <property type="entry name" value="Radical_SAM"/>
    <property type="match status" value="1"/>
</dbReference>
<dbReference type="STRING" id="1817813.A2008_03080"/>
<dbReference type="InterPro" id="IPR051198">
    <property type="entry name" value="BchE-like"/>
</dbReference>
<feature type="domain" description="Radical SAM core" evidence="9">
    <location>
        <begin position="190"/>
        <end position="438"/>
    </location>
</feature>
<dbReference type="InterPro" id="IPR006638">
    <property type="entry name" value="Elp3/MiaA/NifB-like_rSAM"/>
</dbReference>
<evidence type="ECO:0000313" key="10">
    <source>
        <dbReference type="EMBL" id="OGM03131.1"/>
    </source>
</evidence>
<dbReference type="InterPro" id="IPR023404">
    <property type="entry name" value="rSAM_horseshoe"/>
</dbReference>
<name>A0A1F7WK02_9BACT</name>
<dbReference type="PANTHER" id="PTHR43409">
    <property type="entry name" value="ANAEROBIC MAGNESIUM-PROTOPORPHYRIN IX MONOMETHYL ESTER CYCLASE-RELATED"/>
    <property type="match status" value="1"/>
</dbReference>
<evidence type="ECO:0000259" key="9">
    <source>
        <dbReference type="PROSITE" id="PS51918"/>
    </source>
</evidence>
<dbReference type="InterPro" id="IPR006158">
    <property type="entry name" value="Cobalamin-bd"/>
</dbReference>
<dbReference type="Proteomes" id="UP000178735">
    <property type="component" value="Unassembled WGS sequence"/>
</dbReference>
<dbReference type="GO" id="GO:0046872">
    <property type="term" value="F:metal ion binding"/>
    <property type="evidence" value="ECO:0007669"/>
    <property type="project" value="UniProtKB-KW"/>
</dbReference>
<proteinExistence type="predicted"/>
<evidence type="ECO:0000256" key="3">
    <source>
        <dbReference type="ARBA" id="ARBA00022679"/>
    </source>
</evidence>
<keyword evidence="3" id="KW-0808">Transferase</keyword>
<evidence type="ECO:0000256" key="1">
    <source>
        <dbReference type="ARBA" id="ARBA00001966"/>
    </source>
</evidence>
<dbReference type="InterPro" id="IPR034466">
    <property type="entry name" value="Methyltransferase_Class_B"/>
</dbReference>
<dbReference type="GO" id="GO:0051539">
    <property type="term" value="F:4 iron, 4 sulfur cluster binding"/>
    <property type="evidence" value="ECO:0007669"/>
    <property type="project" value="UniProtKB-KW"/>
</dbReference>
<comment type="caution">
    <text evidence="10">The sequence shown here is derived from an EMBL/GenBank/DDBJ whole genome shotgun (WGS) entry which is preliminary data.</text>
</comment>
<dbReference type="Pfam" id="PF02310">
    <property type="entry name" value="B12-binding"/>
    <property type="match status" value="1"/>
</dbReference>
<dbReference type="SMART" id="SM00729">
    <property type="entry name" value="Elp3"/>
    <property type="match status" value="1"/>
</dbReference>
<evidence type="ECO:0000256" key="4">
    <source>
        <dbReference type="ARBA" id="ARBA00022691"/>
    </source>
</evidence>
<comment type="cofactor">
    <cofactor evidence="1">
        <name>[4Fe-4S] cluster</name>
        <dbReference type="ChEBI" id="CHEBI:49883"/>
    </cofactor>
</comment>
<dbReference type="EMBL" id="MGFH01000187">
    <property type="protein sequence ID" value="OGM03131.1"/>
    <property type="molecule type" value="Genomic_DNA"/>
</dbReference>
<dbReference type="SFLD" id="SFLDG01082">
    <property type="entry name" value="B12-binding_domain_containing"/>
    <property type="match status" value="1"/>
</dbReference>
<evidence type="ECO:0000259" key="8">
    <source>
        <dbReference type="PROSITE" id="PS51332"/>
    </source>
</evidence>
<organism evidence="10 11">
    <name type="scientific">Candidatus Wallbacteria bacterium GWC2_49_35</name>
    <dbReference type="NCBI Taxonomy" id="1817813"/>
    <lineage>
        <taxon>Bacteria</taxon>
        <taxon>Candidatus Walliibacteriota</taxon>
    </lineage>
</organism>
<keyword evidence="4" id="KW-0949">S-adenosyl-L-methionine</keyword>
<dbReference type="InterPro" id="IPR058240">
    <property type="entry name" value="rSAM_sf"/>
</dbReference>
<evidence type="ECO:0000256" key="5">
    <source>
        <dbReference type="ARBA" id="ARBA00022723"/>
    </source>
</evidence>
<dbReference type="GO" id="GO:0031419">
    <property type="term" value="F:cobalamin binding"/>
    <property type="evidence" value="ECO:0007669"/>
    <property type="project" value="InterPro"/>
</dbReference>
<keyword evidence="6" id="KW-0408">Iron</keyword>
<dbReference type="AlphaFoldDB" id="A0A1F7WK02"/>
<dbReference type="Gene3D" id="3.80.30.20">
    <property type="entry name" value="tm_1862 like domain"/>
    <property type="match status" value="1"/>
</dbReference>
<dbReference type="InterPro" id="IPR007197">
    <property type="entry name" value="rSAM"/>
</dbReference>
<keyword evidence="5" id="KW-0479">Metal-binding</keyword>
<protein>
    <submittedName>
        <fullName evidence="10">Uncharacterized protein</fullName>
    </submittedName>
</protein>
<evidence type="ECO:0000256" key="2">
    <source>
        <dbReference type="ARBA" id="ARBA00022603"/>
    </source>
</evidence>
<dbReference type="Gene3D" id="3.40.50.280">
    <property type="entry name" value="Cobalamin-binding domain"/>
    <property type="match status" value="1"/>
</dbReference>
<sequence>MNNNNGASQNNAADILLVNVHRDYCGFLNGGLTIGLNLLAVFLRERGYNAEIRMGLACAADELMKPSADGGVPGSIGFYCDYENMTLVRGLSADISSKYGVPVFIGGPQAAELGAGFIEAARCDAVVRGEGEYALLELLDSKLRGGKKIGEIDGISFIDAEKGFVKTPDRPPIEDLDKFPHPDFRLEKGHETWNSFPVMTGRGCPFSCAFCHEGAGVKKVRYRSVESVLAEIKTHLTRHPQCKYLFFIDDTFTLNPKRVAGFCDGLAELRRDFDFVWFCEGHVQTLARDPEMLCRMSEAGLAKLFIGVESGSDRVLSLYRKQTNREMIIKVVSECEKANIAQVAGNIILGGPVESPATIEESLSLVKSLLRAAPGRFDTAGFYFIPYPGTAITLDPEKFGMKTICRRENHSLEDIPLSETESMNFEGLLAARLEFNRAVQKEMRIMYRDGSVPCETILQSYRLMIDYGVYSRWIAQIYPENAVKNNYYTLIAGGALKRSNEINLQELLSWRPQRTFEIWSGVSFDEGYPAAGGRVLSPLEYELLLLCSAKIKLSEVIDSAFEKYGRLFDCRGEFDIKAAAILAEFENNGWMAYSRF</sequence>
<accession>A0A1F7WK02</accession>
<gene>
    <name evidence="10" type="ORF">A2008_03080</name>
</gene>
<evidence type="ECO:0000256" key="6">
    <source>
        <dbReference type="ARBA" id="ARBA00023004"/>
    </source>
</evidence>